<name>F8F0L8_GRAC1</name>
<feature type="domain" description="Pseudouridine synthase RsuA/RluA-like" evidence="2">
    <location>
        <begin position="17"/>
        <end position="204"/>
    </location>
</feature>
<dbReference type="STRING" id="744872.Spica_1582"/>
<dbReference type="EMBL" id="CP002868">
    <property type="protein sequence ID" value="AEJ19725.1"/>
    <property type="molecule type" value="Genomic_DNA"/>
</dbReference>
<dbReference type="GO" id="GO:0140098">
    <property type="term" value="F:catalytic activity, acting on RNA"/>
    <property type="evidence" value="ECO:0007669"/>
    <property type="project" value="UniProtKB-ARBA"/>
</dbReference>
<evidence type="ECO:0000256" key="1">
    <source>
        <dbReference type="ARBA" id="ARBA00010876"/>
    </source>
</evidence>
<dbReference type="Pfam" id="PF00849">
    <property type="entry name" value="PseudoU_synth_2"/>
    <property type="match status" value="1"/>
</dbReference>
<reference evidence="4" key="1">
    <citation type="journal article" date="2013" name="Stand. Genomic Sci.">
        <title>Genome sequence of the thermophilic fresh-water bacterium Spirochaeta caldaria type strain (H1(T)), reclassification of Spirochaeta caldaria, Spirochaeta stenostrepta, and Spirochaeta zuelzerae in the genus Treponema as Treponema caldaria comb. nov., Treponema stenostrepta comb. nov., and Treponema zuelzerae comb. nov., and emendation of the genus Treponema.</title>
        <authorList>
            <person name="Abt B."/>
            <person name="Goker M."/>
            <person name="Scheuner C."/>
            <person name="Han C."/>
            <person name="Lu M."/>
            <person name="Misra M."/>
            <person name="Lapidus A."/>
            <person name="Nolan M."/>
            <person name="Lucas S."/>
            <person name="Hammon N."/>
            <person name="Deshpande S."/>
            <person name="Cheng J.F."/>
            <person name="Tapia R."/>
            <person name="Goodwin L.A."/>
            <person name="Pitluck S."/>
            <person name="Liolios K."/>
            <person name="Pagani I."/>
            <person name="Ivanova N."/>
            <person name="Mavromatis K."/>
            <person name="Mikhailova N."/>
            <person name="Huntemann M."/>
            <person name="Pati A."/>
            <person name="Chen A."/>
            <person name="Palaniappan K."/>
            <person name="Land M."/>
            <person name="Hauser L."/>
            <person name="Jeffries C.D."/>
            <person name="Rohde M."/>
            <person name="Spring S."/>
            <person name="Gronow S."/>
            <person name="Detter J.C."/>
            <person name="Bristow J."/>
            <person name="Eisen J.A."/>
            <person name="Markowitz V."/>
            <person name="Hugenholtz P."/>
            <person name="Kyrpides N.C."/>
            <person name="Woyke T."/>
            <person name="Klenk H.P."/>
        </authorList>
    </citation>
    <scope>NUCLEOTIDE SEQUENCE</scope>
    <source>
        <strain evidence="4">ATCC 51460 / DSM 7334 / H1</strain>
    </source>
</reference>
<comment type="similarity">
    <text evidence="1">Belongs to the pseudouridine synthase RluA family.</text>
</comment>
<dbReference type="AlphaFoldDB" id="F8F0L8"/>
<accession>F8F0L8</accession>
<dbReference type="PANTHER" id="PTHR21600:SF87">
    <property type="entry name" value="RNA PSEUDOURIDYLATE SYNTHASE DOMAIN-CONTAINING PROTEIN 1"/>
    <property type="match status" value="1"/>
</dbReference>
<dbReference type="GO" id="GO:0000455">
    <property type="term" value="P:enzyme-directed rRNA pseudouridine synthesis"/>
    <property type="evidence" value="ECO:0007669"/>
    <property type="project" value="TreeGrafter"/>
</dbReference>
<dbReference type="PANTHER" id="PTHR21600">
    <property type="entry name" value="MITOCHONDRIAL RNA PSEUDOURIDINE SYNTHASE"/>
    <property type="match status" value="1"/>
</dbReference>
<protein>
    <submittedName>
        <fullName evidence="3">Pseudouridine synthase</fullName>
    </submittedName>
</protein>
<dbReference type="KEGG" id="scd:Spica_1582"/>
<dbReference type="GO" id="GO:0009982">
    <property type="term" value="F:pseudouridine synthase activity"/>
    <property type="evidence" value="ECO:0007669"/>
    <property type="project" value="InterPro"/>
</dbReference>
<dbReference type="CDD" id="cd02869">
    <property type="entry name" value="PseudoU_synth_RluA_like"/>
    <property type="match status" value="1"/>
</dbReference>
<dbReference type="Gene3D" id="3.30.2350.10">
    <property type="entry name" value="Pseudouridine synthase"/>
    <property type="match status" value="1"/>
</dbReference>
<keyword evidence="4" id="KW-1185">Reference proteome</keyword>
<evidence type="ECO:0000313" key="4">
    <source>
        <dbReference type="Proteomes" id="UP000000503"/>
    </source>
</evidence>
<dbReference type="InterPro" id="IPR006145">
    <property type="entry name" value="PsdUridine_synth_RsuA/RluA"/>
</dbReference>
<dbReference type="SUPFAM" id="SSF55120">
    <property type="entry name" value="Pseudouridine synthase"/>
    <property type="match status" value="1"/>
</dbReference>
<evidence type="ECO:0000313" key="3">
    <source>
        <dbReference type="EMBL" id="AEJ19725.1"/>
    </source>
</evidence>
<organism evidence="3 4">
    <name type="scientific">Gracilinema caldarium (strain ATCC 51460 / DSM 7334 / H1)</name>
    <name type="common">Treponema caldarium</name>
    <dbReference type="NCBI Taxonomy" id="744872"/>
    <lineage>
        <taxon>Bacteria</taxon>
        <taxon>Pseudomonadati</taxon>
        <taxon>Spirochaetota</taxon>
        <taxon>Spirochaetia</taxon>
        <taxon>Spirochaetales</taxon>
        <taxon>Breznakiellaceae</taxon>
        <taxon>Gracilinema</taxon>
    </lineage>
</organism>
<dbReference type="GO" id="GO:0003723">
    <property type="term" value="F:RNA binding"/>
    <property type="evidence" value="ECO:0007669"/>
    <property type="project" value="InterPro"/>
</dbReference>
<dbReference type="Proteomes" id="UP000000503">
    <property type="component" value="Chromosome"/>
</dbReference>
<dbReference type="InterPro" id="IPR050188">
    <property type="entry name" value="RluA_PseudoU_synthase"/>
</dbReference>
<dbReference type="RefSeq" id="WP_013969034.1">
    <property type="nucleotide sequence ID" value="NC_015732.1"/>
</dbReference>
<dbReference type="InterPro" id="IPR020103">
    <property type="entry name" value="PsdUridine_synth_cat_dom_sf"/>
</dbReference>
<gene>
    <name evidence="3" type="ordered locus">Spica_1582</name>
</gene>
<evidence type="ECO:0000259" key="2">
    <source>
        <dbReference type="Pfam" id="PF00849"/>
    </source>
</evidence>
<proteinExistence type="inferred from homology"/>
<dbReference type="HOGENOM" id="CLU_016902_11_2_12"/>
<dbReference type="eggNOG" id="COG0564">
    <property type="taxonomic scope" value="Bacteria"/>
</dbReference>
<dbReference type="OrthoDB" id="128480at2"/>
<sequence length="253" mass="28502">MMHTSPDPFIVASSNSYLIIYKPPGLATAPLVKGEQYTLVSWCVTRFPEVGDVVGKKAIEGGLLHRLDTDTNGLVLFARNQAAYENLLEQQAYGRILKQYRAWCQMWDAEKTLIGPGFPPPPVQLVPPLSQPLEVASLFRPYGPGRKQVRPVVSRTQKGLTLDHGQPYKTLIRSIEREEHASTIYLLDVQIERGFRHQIRCHLAWLGFPIVGDPLYNPRYSLGPCKHLLALQAYGLEFLDPDTRQPVAYSLLL</sequence>